<feature type="region of interest" description="Disordered" evidence="1">
    <location>
        <begin position="140"/>
        <end position="168"/>
    </location>
</feature>
<evidence type="ECO:0000313" key="3">
    <source>
        <dbReference type="Proteomes" id="UP000499080"/>
    </source>
</evidence>
<feature type="compositionally biased region" description="Polar residues" evidence="1">
    <location>
        <begin position="153"/>
        <end position="168"/>
    </location>
</feature>
<reference evidence="2 3" key="1">
    <citation type="journal article" date="2019" name="Sci. Rep.">
        <title>Orb-weaving spider Araneus ventricosus genome elucidates the spidroin gene catalogue.</title>
        <authorList>
            <person name="Kono N."/>
            <person name="Nakamura H."/>
            <person name="Ohtoshi R."/>
            <person name="Moran D.A.P."/>
            <person name="Shinohara A."/>
            <person name="Yoshida Y."/>
            <person name="Fujiwara M."/>
            <person name="Mori M."/>
            <person name="Tomita M."/>
            <person name="Arakawa K."/>
        </authorList>
    </citation>
    <scope>NUCLEOTIDE SEQUENCE [LARGE SCALE GENOMIC DNA]</scope>
</reference>
<protein>
    <submittedName>
        <fullName evidence="2">Uncharacterized protein</fullName>
    </submittedName>
</protein>
<keyword evidence="3" id="KW-1185">Reference proteome</keyword>
<dbReference type="Proteomes" id="UP000499080">
    <property type="component" value="Unassembled WGS sequence"/>
</dbReference>
<evidence type="ECO:0000256" key="1">
    <source>
        <dbReference type="SAM" id="MobiDB-lite"/>
    </source>
</evidence>
<organism evidence="2 3">
    <name type="scientific">Araneus ventricosus</name>
    <name type="common">Orbweaver spider</name>
    <name type="synonym">Epeira ventricosa</name>
    <dbReference type="NCBI Taxonomy" id="182803"/>
    <lineage>
        <taxon>Eukaryota</taxon>
        <taxon>Metazoa</taxon>
        <taxon>Ecdysozoa</taxon>
        <taxon>Arthropoda</taxon>
        <taxon>Chelicerata</taxon>
        <taxon>Arachnida</taxon>
        <taxon>Araneae</taxon>
        <taxon>Araneomorphae</taxon>
        <taxon>Entelegynae</taxon>
        <taxon>Araneoidea</taxon>
        <taxon>Araneidae</taxon>
        <taxon>Araneus</taxon>
    </lineage>
</organism>
<dbReference type="AlphaFoldDB" id="A0A4Y2IYQ2"/>
<gene>
    <name evidence="2" type="ORF">AVEN_76145_1</name>
</gene>
<comment type="caution">
    <text evidence="2">The sequence shown here is derived from an EMBL/GenBank/DDBJ whole genome shotgun (WGS) entry which is preliminary data.</text>
</comment>
<accession>A0A4Y2IYQ2</accession>
<dbReference type="OrthoDB" id="6437367at2759"/>
<evidence type="ECO:0000313" key="2">
    <source>
        <dbReference type="EMBL" id="GBM81982.1"/>
    </source>
</evidence>
<dbReference type="EMBL" id="BGPR01002979">
    <property type="protein sequence ID" value="GBM81982.1"/>
    <property type="molecule type" value="Genomic_DNA"/>
</dbReference>
<sequence length="400" mass="45269">MCDTLTWPLVLYPGNIHNDYIYNPSSNLGEEKQLLEHEMSRIYGIVNEKLKAVNNYVRVSLLLLTSKVVSMEIEDMIDTASVFFSLVQSVSISTDEYFESLEHTESLKSLKSDSGADKEGSSTFIEDILATVEEPAPLSETSLHSLSQKESDTSSQKTYDGKEMTSSALLSGKDSEELFDLEELKGEDFEVKEKEDLHSWHVVCNDIDLLGLSDKSYLQSQDIYSIVSSAIPQKASEKMSMDSSNDDADYYRRPFIYYTIESVQKRCYTEPASTSDSEIDIEPNTASDDKKNGSEPDYPTFTHGGLLLNISILRDMEKSDPESYPYTDFYQEIEFHEELTAVPVAVHIEPARTLDMDILYNFIPVSFSDFILVNTTDIGHILKFYSQLKASSKELEQELK</sequence>
<proteinExistence type="predicted"/>
<name>A0A4Y2IYQ2_ARAVE</name>
<feature type="region of interest" description="Disordered" evidence="1">
    <location>
        <begin position="269"/>
        <end position="300"/>
    </location>
</feature>